<dbReference type="AlphaFoldDB" id="A0A6P1BZE7"/>
<organism evidence="2 3">
    <name type="scientific">Bradyrhizobium uaiense</name>
    <dbReference type="NCBI Taxonomy" id="2594946"/>
    <lineage>
        <taxon>Bacteria</taxon>
        <taxon>Pseudomonadati</taxon>
        <taxon>Pseudomonadota</taxon>
        <taxon>Alphaproteobacteria</taxon>
        <taxon>Hyphomicrobiales</taxon>
        <taxon>Nitrobacteraceae</taxon>
        <taxon>Bradyrhizobium</taxon>
    </lineage>
</organism>
<reference evidence="2 3" key="1">
    <citation type="journal article" date="2020" name="Arch. Microbiol.">
        <title>Bradyrhizobium uaiense sp. nov., a new highly efficient cowpea symbiont.</title>
        <authorList>
            <person name="Cabral Michel D."/>
            <person name="Azarias Guimaraes A."/>
            <person name="Martins da Costa E."/>
            <person name="Soares de Carvalho T."/>
            <person name="Balsanelli E."/>
            <person name="Willems A."/>
            <person name="Maltempi de Souza E."/>
            <person name="de Souza Moreira F.M."/>
        </authorList>
    </citation>
    <scope>NUCLEOTIDE SEQUENCE [LARGE SCALE GENOMIC DNA]</scope>
    <source>
        <strain evidence="2 3">UFLA 03-164</strain>
    </source>
</reference>
<gene>
    <name evidence="2" type="ORF">FNJ47_46880</name>
</gene>
<comment type="caution">
    <text evidence="2">The sequence shown here is derived from an EMBL/GenBank/DDBJ whole genome shotgun (WGS) entry which is preliminary data.</text>
</comment>
<name>A0A6P1BZE7_9BRAD</name>
<accession>A0A6P1BZE7</accession>
<proteinExistence type="predicted"/>
<dbReference type="Proteomes" id="UP000468531">
    <property type="component" value="Unassembled WGS sequence"/>
</dbReference>
<evidence type="ECO:0000313" key="3">
    <source>
        <dbReference type="Proteomes" id="UP000468531"/>
    </source>
</evidence>
<dbReference type="EMBL" id="VKHP01000559">
    <property type="protein sequence ID" value="NEV02981.1"/>
    <property type="molecule type" value="Genomic_DNA"/>
</dbReference>
<keyword evidence="3" id="KW-1185">Reference proteome</keyword>
<evidence type="ECO:0000313" key="2">
    <source>
        <dbReference type="EMBL" id="NEV02981.1"/>
    </source>
</evidence>
<feature type="compositionally biased region" description="Basic and acidic residues" evidence="1">
    <location>
        <begin position="88"/>
        <end position="101"/>
    </location>
</feature>
<evidence type="ECO:0000256" key="1">
    <source>
        <dbReference type="SAM" id="MobiDB-lite"/>
    </source>
</evidence>
<sequence length="101" mass="11466">MAYPWHPLFRRTLQVAPFRRGKDLKCIYTEERRGFSREVSNWMFDESYCAGMALGPPQVSIEGLNEFAAVLKLLGTTQASGARSRPSMKREKGRAEKTPIS</sequence>
<feature type="region of interest" description="Disordered" evidence="1">
    <location>
        <begin position="78"/>
        <end position="101"/>
    </location>
</feature>
<protein>
    <submittedName>
        <fullName evidence="2">Uncharacterized protein</fullName>
    </submittedName>
</protein>